<evidence type="ECO:0000313" key="3">
    <source>
        <dbReference type="EMBL" id="ODN02797.1"/>
    </source>
</evidence>
<sequence length="91" mass="10072">MVEHGFEMHICIFSAHRDLAKLIKMEKSDNNPSPSPNPEIKKPTKPARVTVTQAQKVEAFAGFASGVVVAVFMNLLTKGYVFSSLDLRPQQ</sequence>
<feature type="transmembrane region" description="Helical" evidence="2">
    <location>
        <begin position="59"/>
        <end position="81"/>
    </location>
</feature>
<dbReference type="EMBL" id="LJIJ01000095">
    <property type="protein sequence ID" value="ODN02797.1"/>
    <property type="molecule type" value="Genomic_DNA"/>
</dbReference>
<keyword evidence="2" id="KW-1133">Transmembrane helix</keyword>
<feature type="region of interest" description="Disordered" evidence="1">
    <location>
        <begin position="25"/>
        <end position="47"/>
    </location>
</feature>
<evidence type="ECO:0000256" key="2">
    <source>
        <dbReference type="SAM" id="Phobius"/>
    </source>
</evidence>
<name>A0A1D2NC19_ORCCI</name>
<dbReference type="AlphaFoldDB" id="A0A1D2NC19"/>
<accession>A0A1D2NC19</accession>
<evidence type="ECO:0000313" key="4">
    <source>
        <dbReference type="Proteomes" id="UP000094527"/>
    </source>
</evidence>
<dbReference type="Proteomes" id="UP000094527">
    <property type="component" value="Unassembled WGS sequence"/>
</dbReference>
<keyword evidence="2" id="KW-0472">Membrane</keyword>
<keyword evidence="2" id="KW-0812">Transmembrane</keyword>
<keyword evidence="4" id="KW-1185">Reference proteome</keyword>
<proteinExistence type="predicted"/>
<protein>
    <submittedName>
        <fullName evidence="3">Uncharacterized protein</fullName>
    </submittedName>
</protein>
<gene>
    <name evidence="3" type="ORF">Ocin01_03883</name>
</gene>
<organism evidence="3 4">
    <name type="scientific">Orchesella cincta</name>
    <name type="common">Springtail</name>
    <name type="synonym">Podura cincta</name>
    <dbReference type="NCBI Taxonomy" id="48709"/>
    <lineage>
        <taxon>Eukaryota</taxon>
        <taxon>Metazoa</taxon>
        <taxon>Ecdysozoa</taxon>
        <taxon>Arthropoda</taxon>
        <taxon>Hexapoda</taxon>
        <taxon>Collembola</taxon>
        <taxon>Entomobryomorpha</taxon>
        <taxon>Entomobryoidea</taxon>
        <taxon>Orchesellidae</taxon>
        <taxon>Orchesellinae</taxon>
        <taxon>Orchesella</taxon>
    </lineage>
</organism>
<reference evidence="3 4" key="1">
    <citation type="journal article" date="2016" name="Genome Biol. Evol.">
        <title>Gene Family Evolution Reflects Adaptation to Soil Environmental Stressors in the Genome of the Collembolan Orchesella cincta.</title>
        <authorList>
            <person name="Faddeeva-Vakhrusheva A."/>
            <person name="Derks M.F."/>
            <person name="Anvar S.Y."/>
            <person name="Agamennone V."/>
            <person name="Suring W."/>
            <person name="Smit S."/>
            <person name="van Straalen N.M."/>
            <person name="Roelofs D."/>
        </authorList>
    </citation>
    <scope>NUCLEOTIDE SEQUENCE [LARGE SCALE GENOMIC DNA]</scope>
    <source>
        <tissue evidence="3">Mixed pool</tissue>
    </source>
</reference>
<evidence type="ECO:0000256" key="1">
    <source>
        <dbReference type="SAM" id="MobiDB-lite"/>
    </source>
</evidence>
<comment type="caution">
    <text evidence="3">The sequence shown here is derived from an EMBL/GenBank/DDBJ whole genome shotgun (WGS) entry which is preliminary data.</text>
</comment>